<dbReference type="InterPro" id="IPR014284">
    <property type="entry name" value="RNA_pol_sigma-70_dom"/>
</dbReference>
<dbReference type="InParanoid" id="U5DQR9"/>
<dbReference type="eggNOG" id="COG1595">
    <property type="taxonomic scope" value="Bacteria"/>
</dbReference>
<sequence>MILRTKLDSLLTYMRNARIDQPIRSRARQPAARVTSHPPDSAKGKAEHTQYLRCLAAGDRAAFWPLWRQHNDYLYRRCLIWMGGNPNDAEEALSRATLKAWEKLPVYADRIENLRAWLTRMTHNLCVDMHRERGRAAMPVGDIEELIASGSIRSRMESPETVLLRQELNCHLRTAISELPAGLREPFVLHHCQEQPYTQIASYLGLTNANARKRVQQARSQLKRRLSRYLNGREPAIARRRQNVPTRTALAATAAI</sequence>
<dbReference type="InterPro" id="IPR013249">
    <property type="entry name" value="RNA_pol_sigma70_r4_t2"/>
</dbReference>
<evidence type="ECO:0000259" key="8">
    <source>
        <dbReference type="Pfam" id="PF08281"/>
    </source>
</evidence>
<dbReference type="GO" id="GO:0006352">
    <property type="term" value="P:DNA-templated transcription initiation"/>
    <property type="evidence" value="ECO:0007669"/>
    <property type="project" value="InterPro"/>
</dbReference>
<name>U5DQR9_9CHRO</name>
<dbReference type="InterPro" id="IPR013324">
    <property type="entry name" value="RNA_pol_sigma_r3/r4-like"/>
</dbReference>
<dbReference type="GO" id="GO:0003677">
    <property type="term" value="F:DNA binding"/>
    <property type="evidence" value="ECO:0007669"/>
    <property type="project" value="UniProtKB-KW"/>
</dbReference>
<dbReference type="NCBIfam" id="TIGR02937">
    <property type="entry name" value="sigma70-ECF"/>
    <property type="match status" value="1"/>
</dbReference>
<dbReference type="InterPro" id="IPR013325">
    <property type="entry name" value="RNA_pol_sigma_r2"/>
</dbReference>
<comment type="similarity">
    <text evidence="1">Belongs to the sigma-70 factor family. ECF subfamily.</text>
</comment>
<dbReference type="InterPro" id="IPR007627">
    <property type="entry name" value="RNA_pol_sigma70_r2"/>
</dbReference>
<keyword evidence="5" id="KW-0804">Transcription</keyword>
<reference evidence="9 10" key="1">
    <citation type="submission" date="2013-05" db="EMBL/GenBank/DDBJ databases">
        <title>Draft genome sequence of Rubidibacter lacunae KORDI 51-2.</title>
        <authorList>
            <person name="Choi D.H."/>
            <person name="Noh J.H."/>
            <person name="Kwon K.-K."/>
            <person name="Lee J.-H."/>
            <person name="Ryu J.-Y."/>
        </authorList>
    </citation>
    <scope>NUCLEOTIDE SEQUENCE [LARGE SCALE GENOMIC DNA]</scope>
    <source>
        <strain evidence="9 10">KORDI 51-2</strain>
    </source>
</reference>
<dbReference type="EMBL" id="ASSJ01000035">
    <property type="protein sequence ID" value="ERN42025.1"/>
    <property type="molecule type" value="Genomic_DNA"/>
</dbReference>
<evidence type="ECO:0000256" key="5">
    <source>
        <dbReference type="ARBA" id="ARBA00023163"/>
    </source>
</evidence>
<dbReference type="PANTHER" id="PTHR43133:SF8">
    <property type="entry name" value="RNA POLYMERASE SIGMA FACTOR HI_1459-RELATED"/>
    <property type="match status" value="1"/>
</dbReference>
<keyword evidence="2" id="KW-0805">Transcription regulation</keyword>
<evidence type="ECO:0000313" key="9">
    <source>
        <dbReference type="EMBL" id="ERN42025.1"/>
    </source>
</evidence>
<dbReference type="Gene3D" id="1.10.10.10">
    <property type="entry name" value="Winged helix-like DNA-binding domain superfamily/Winged helix DNA-binding domain"/>
    <property type="match status" value="1"/>
</dbReference>
<dbReference type="SUPFAM" id="SSF88946">
    <property type="entry name" value="Sigma2 domain of RNA polymerase sigma factors"/>
    <property type="match status" value="1"/>
</dbReference>
<dbReference type="SUPFAM" id="SSF88659">
    <property type="entry name" value="Sigma3 and sigma4 domains of RNA polymerase sigma factors"/>
    <property type="match status" value="1"/>
</dbReference>
<evidence type="ECO:0000256" key="4">
    <source>
        <dbReference type="ARBA" id="ARBA00023125"/>
    </source>
</evidence>
<dbReference type="GO" id="GO:0016987">
    <property type="term" value="F:sigma factor activity"/>
    <property type="evidence" value="ECO:0007669"/>
    <property type="project" value="UniProtKB-KW"/>
</dbReference>
<evidence type="ECO:0000256" key="1">
    <source>
        <dbReference type="ARBA" id="ARBA00010641"/>
    </source>
</evidence>
<keyword evidence="3" id="KW-0731">Sigma factor</keyword>
<keyword evidence="4" id="KW-0238">DNA-binding</keyword>
<dbReference type="Proteomes" id="UP000016960">
    <property type="component" value="Unassembled WGS sequence"/>
</dbReference>
<dbReference type="Gene3D" id="1.10.1740.10">
    <property type="match status" value="1"/>
</dbReference>
<dbReference type="AlphaFoldDB" id="U5DQR9"/>
<evidence type="ECO:0000259" key="7">
    <source>
        <dbReference type="Pfam" id="PF04542"/>
    </source>
</evidence>
<feature type="region of interest" description="Disordered" evidence="6">
    <location>
        <begin position="24"/>
        <end position="45"/>
    </location>
</feature>
<feature type="domain" description="RNA polymerase sigma-70 region 2" evidence="7">
    <location>
        <begin position="68"/>
        <end position="135"/>
    </location>
</feature>
<evidence type="ECO:0000256" key="6">
    <source>
        <dbReference type="SAM" id="MobiDB-lite"/>
    </source>
</evidence>
<accession>U5DQR9</accession>
<evidence type="ECO:0000256" key="2">
    <source>
        <dbReference type="ARBA" id="ARBA00023015"/>
    </source>
</evidence>
<feature type="domain" description="RNA polymerase sigma factor 70 region 4 type 2" evidence="8">
    <location>
        <begin position="172"/>
        <end position="222"/>
    </location>
</feature>
<evidence type="ECO:0000256" key="3">
    <source>
        <dbReference type="ARBA" id="ARBA00023082"/>
    </source>
</evidence>
<protein>
    <submittedName>
        <fullName evidence="9">RNA polymerase sigma factor, sigma-70 family</fullName>
    </submittedName>
</protein>
<dbReference type="STRING" id="582515.KR51_00013590"/>
<dbReference type="PANTHER" id="PTHR43133">
    <property type="entry name" value="RNA POLYMERASE ECF-TYPE SIGMA FACTO"/>
    <property type="match status" value="1"/>
</dbReference>
<evidence type="ECO:0000313" key="10">
    <source>
        <dbReference type="Proteomes" id="UP000016960"/>
    </source>
</evidence>
<dbReference type="InterPro" id="IPR039425">
    <property type="entry name" value="RNA_pol_sigma-70-like"/>
</dbReference>
<comment type="caution">
    <text evidence="9">The sequence shown here is derived from an EMBL/GenBank/DDBJ whole genome shotgun (WGS) entry which is preliminary data.</text>
</comment>
<gene>
    <name evidence="9" type="ORF">KR51_00013590</name>
</gene>
<organism evidence="9 10">
    <name type="scientific">Rubidibacter lacunae KORDI 51-2</name>
    <dbReference type="NCBI Taxonomy" id="582515"/>
    <lineage>
        <taxon>Bacteria</taxon>
        <taxon>Bacillati</taxon>
        <taxon>Cyanobacteriota</taxon>
        <taxon>Cyanophyceae</taxon>
        <taxon>Oscillatoriophycideae</taxon>
        <taxon>Chroococcales</taxon>
        <taxon>Aphanothecaceae</taxon>
        <taxon>Rubidibacter</taxon>
    </lineage>
</organism>
<dbReference type="InterPro" id="IPR036388">
    <property type="entry name" value="WH-like_DNA-bd_sf"/>
</dbReference>
<dbReference type="Pfam" id="PF08281">
    <property type="entry name" value="Sigma70_r4_2"/>
    <property type="match status" value="1"/>
</dbReference>
<proteinExistence type="inferred from homology"/>
<keyword evidence="10" id="KW-1185">Reference proteome</keyword>
<dbReference type="Pfam" id="PF04542">
    <property type="entry name" value="Sigma70_r2"/>
    <property type="match status" value="1"/>
</dbReference>